<dbReference type="OrthoDB" id="424363at2759"/>
<evidence type="ECO:0000313" key="3">
    <source>
        <dbReference type="Proteomes" id="UP000186817"/>
    </source>
</evidence>
<comment type="caution">
    <text evidence="2">The sequence shown here is derived from an EMBL/GenBank/DDBJ whole genome shotgun (WGS) entry which is preliminary data.</text>
</comment>
<keyword evidence="3" id="KW-1185">Reference proteome</keyword>
<dbReference type="PANTHER" id="PTHR45598:SF1">
    <property type="entry name" value="4FE-4S FERREDOXIN-TYPE DOMAIN-CONTAINING PROTEIN"/>
    <property type="match status" value="1"/>
</dbReference>
<organism evidence="2 3">
    <name type="scientific">Symbiodinium microadriaticum</name>
    <name type="common">Dinoflagellate</name>
    <name type="synonym">Zooxanthella microadriatica</name>
    <dbReference type="NCBI Taxonomy" id="2951"/>
    <lineage>
        <taxon>Eukaryota</taxon>
        <taxon>Sar</taxon>
        <taxon>Alveolata</taxon>
        <taxon>Dinophyceae</taxon>
        <taxon>Suessiales</taxon>
        <taxon>Symbiodiniaceae</taxon>
        <taxon>Symbiodinium</taxon>
    </lineage>
</organism>
<reference evidence="2 3" key="1">
    <citation type="submission" date="2016-02" db="EMBL/GenBank/DDBJ databases">
        <title>Genome analysis of coral dinoflagellate symbionts highlights evolutionary adaptations to a symbiotic lifestyle.</title>
        <authorList>
            <person name="Aranda M."/>
            <person name="Li Y."/>
            <person name="Liew Y.J."/>
            <person name="Baumgarten S."/>
            <person name="Simakov O."/>
            <person name="Wilson M."/>
            <person name="Piel J."/>
            <person name="Ashoor H."/>
            <person name="Bougouffa S."/>
            <person name="Bajic V.B."/>
            <person name="Ryu T."/>
            <person name="Ravasi T."/>
            <person name="Bayer T."/>
            <person name="Micklem G."/>
            <person name="Kim H."/>
            <person name="Bhak J."/>
            <person name="Lajeunesse T.C."/>
            <person name="Voolstra C.R."/>
        </authorList>
    </citation>
    <scope>NUCLEOTIDE SEQUENCE [LARGE SCALE GENOMIC DNA]</scope>
    <source>
        <strain evidence="2 3">CCMP2467</strain>
    </source>
</reference>
<dbReference type="Proteomes" id="UP000186817">
    <property type="component" value="Unassembled WGS sequence"/>
</dbReference>
<proteinExistence type="predicted"/>
<feature type="region of interest" description="Disordered" evidence="1">
    <location>
        <begin position="850"/>
        <end position="898"/>
    </location>
</feature>
<sequence>MLFRVFRVLLHVFLHEYRFAYIHKFRRYDLQAKSCRMVLHELCIHTCNLSMLANFSLVRSVESSDGASPPRDEPVAKSSNGASDHWLDPTFHRTVGWLSSTGSCAIIIFNYRCLPLDGVVAGISWAGAGKGVDRPQSWMTPVAAGEQALFQFQNAEHLPQTRYEEASSNITPPINDAVSVPIALSPTCPAHVVGYAESWSLRVSGQASVRDIGIVSVSIGLSMSLATHGYAESWSLRVSGQASVRDIVSVSIALSMSLATLEPGACGYLGRRQSVTSCVCVHRLVHVIGYAESWSLRVSGQASVRDIGIVSVSIGLSMSLATHGYAESWSLRVSGQASVRDIVSVSIALSMSLATHGYAESWSLRVSGQASVRDIVSVSIALSMSLATHGYAESWSLRVSGQASVRDIVSVSIALSMSLATHGYAESWSLRVSGQASVRDIVSVSIALSMSLATHGYAESWSLRVSGQASVRDIVCVSIALSMSLATHGYAESWSLRVSEQASVRDIVSVSVALSTSLVTLDAGACRSTVCMKALDSGEEEEEEGAIMTDKYSFKMAAEKSEKKRSSAQAPLPAMLGKMFALCISGPSFCFPQVSNIMALVDFQGEVQCLEEALQETPAAALQANEVRRRQANPRVQKHPEHWRNVGMCQYPAILPYHEFLEKLGQGSEQLPQRPRFLELQRPQLPAPPAQRPGSRRKTAQVRLAAVQQSVVQPLERKLCLVRPIIFCKHVEGYPSQMYEMGKQIGAGTFVTVWKAKRRDPVIAQVNVGLVPEMSCIVLGGWKLWLTVYGWLMWSQPECNDTSTAASQFHSDYSDSIVRAARASAMQPQKRQQRLDTGLSLAQVIRCFGSPEPPSQEGWDATQVPEEELQTKEEDVNTEEVVKEELQPEVEEENEDAQEYLKEELEWKEEAEEEVLMQKEEQEEVDIYSQSTAAGISCASQSLSQESWQPFSQDSDATEHGLQLVDAPGMQEPRGSFTDLRQEEKDRLLTVSENLEKEIGMKPFYTFDARTSRDDLKKLVHTFFSRYRQTESEDHYYETERFFQNNQLRFATTLITPSFYQRSFRGEPMLHRNMAETSACRKFLEDTAAREAARNLPPPSRVLRRYITGMLNRDWKNDMLQRGICPKRVQQDAVQALSDKLRSMGCRLALWDDNA</sequence>
<dbReference type="EMBL" id="LSRX01000726">
    <property type="protein sequence ID" value="OLP90152.1"/>
    <property type="molecule type" value="Genomic_DNA"/>
</dbReference>
<dbReference type="AlphaFoldDB" id="A0A1Q9D4P3"/>
<name>A0A1Q9D4P3_SYMMI</name>
<feature type="compositionally biased region" description="Acidic residues" evidence="1">
    <location>
        <begin position="887"/>
        <end position="898"/>
    </location>
</feature>
<protein>
    <submittedName>
        <fullName evidence="2">Uncharacterized protein</fullName>
    </submittedName>
</protein>
<gene>
    <name evidence="2" type="ORF">AK812_SmicGene28318</name>
</gene>
<evidence type="ECO:0000256" key="1">
    <source>
        <dbReference type="SAM" id="MobiDB-lite"/>
    </source>
</evidence>
<accession>A0A1Q9D4P3</accession>
<feature type="compositionally biased region" description="Basic and acidic residues" evidence="1">
    <location>
        <begin position="869"/>
        <end position="886"/>
    </location>
</feature>
<evidence type="ECO:0000313" key="2">
    <source>
        <dbReference type="EMBL" id="OLP90152.1"/>
    </source>
</evidence>
<dbReference type="PANTHER" id="PTHR45598">
    <property type="entry name" value="PROTEIN CBG11839-RELATED"/>
    <property type="match status" value="1"/>
</dbReference>